<name>W3XPP1_PESFW</name>
<evidence type="ECO:0000313" key="2">
    <source>
        <dbReference type="EMBL" id="ETS87482.1"/>
    </source>
</evidence>
<dbReference type="eggNOG" id="ENOG502SNN5">
    <property type="taxonomic scope" value="Eukaryota"/>
</dbReference>
<dbReference type="InParanoid" id="W3XPP1"/>
<dbReference type="PANTHER" id="PTHR36509:SF2">
    <property type="entry name" value="BLL3101 PROTEIN"/>
    <property type="match status" value="1"/>
</dbReference>
<protein>
    <recommendedName>
        <fullName evidence="1">DUF1214 domain-containing protein</fullName>
    </recommendedName>
</protein>
<dbReference type="KEGG" id="pfy:PFICI_01310"/>
<dbReference type="OrthoDB" id="2018906at2759"/>
<evidence type="ECO:0000313" key="3">
    <source>
        <dbReference type="Proteomes" id="UP000030651"/>
    </source>
</evidence>
<keyword evidence="3" id="KW-1185">Reference proteome</keyword>
<dbReference type="AlphaFoldDB" id="W3XPP1"/>
<dbReference type="PANTHER" id="PTHR36509">
    <property type="entry name" value="BLL3101 PROTEIN"/>
    <property type="match status" value="1"/>
</dbReference>
<dbReference type="SUPFAM" id="SSF160935">
    <property type="entry name" value="VPA0735-like"/>
    <property type="match status" value="1"/>
</dbReference>
<dbReference type="RefSeq" id="XP_007828082.1">
    <property type="nucleotide sequence ID" value="XM_007829891.1"/>
</dbReference>
<dbReference type="Gene3D" id="2.60.120.600">
    <property type="entry name" value="Domain of unknown function DUF1214, C-terminal domain"/>
    <property type="match status" value="1"/>
</dbReference>
<dbReference type="Pfam" id="PF06742">
    <property type="entry name" value="DUF1214"/>
    <property type="match status" value="1"/>
</dbReference>
<gene>
    <name evidence="2" type="ORF">PFICI_01310</name>
</gene>
<dbReference type="Proteomes" id="UP000030651">
    <property type="component" value="Unassembled WGS sequence"/>
</dbReference>
<dbReference type="GeneID" id="19266323"/>
<reference evidence="3" key="1">
    <citation type="journal article" date="2015" name="BMC Genomics">
        <title>Genomic and transcriptomic analysis of the endophytic fungus Pestalotiopsis fici reveals its lifestyle and high potential for synthesis of natural products.</title>
        <authorList>
            <person name="Wang X."/>
            <person name="Zhang X."/>
            <person name="Liu L."/>
            <person name="Xiang M."/>
            <person name="Wang W."/>
            <person name="Sun X."/>
            <person name="Che Y."/>
            <person name="Guo L."/>
            <person name="Liu G."/>
            <person name="Guo L."/>
            <person name="Wang C."/>
            <person name="Yin W.B."/>
            <person name="Stadler M."/>
            <person name="Zhang X."/>
            <person name="Liu X."/>
        </authorList>
    </citation>
    <scope>NUCLEOTIDE SEQUENCE [LARGE SCALE GENOMIC DNA]</scope>
    <source>
        <strain evidence="3">W106-1 / CGMCC3.15140</strain>
    </source>
</reference>
<sequence length="190" mass="20703">MIADVANPENSIVLNNNWSIPIPSYQGNYGVHYAVQAVRATSALQTQTLALYPDHPSMVGSGLDSSTSLLLTFSGKPPVLETGFWNICAYNAELDLIANPLDRYGIGSRVFNMTYANGENVYGPNASAGDGVFQILVQDKAYPPPTNWTGNWLPVEDGFSLSFRIYGPSEVLKDGSYVWPNVKRIPILSV</sequence>
<dbReference type="InterPro" id="IPR010621">
    <property type="entry name" value="DUF1214"/>
</dbReference>
<proteinExistence type="predicted"/>
<dbReference type="InterPro" id="IPR037049">
    <property type="entry name" value="DUF1214_C_sf"/>
</dbReference>
<feature type="domain" description="DUF1214" evidence="1">
    <location>
        <begin position="60"/>
        <end position="169"/>
    </location>
</feature>
<organism evidence="2 3">
    <name type="scientific">Pestalotiopsis fici (strain W106-1 / CGMCC3.15140)</name>
    <dbReference type="NCBI Taxonomy" id="1229662"/>
    <lineage>
        <taxon>Eukaryota</taxon>
        <taxon>Fungi</taxon>
        <taxon>Dikarya</taxon>
        <taxon>Ascomycota</taxon>
        <taxon>Pezizomycotina</taxon>
        <taxon>Sordariomycetes</taxon>
        <taxon>Xylariomycetidae</taxon>
        <taxon>Amphisphaeriales</taxon>
        <taxon>Sporocadaceae</taxon>
        <taxon>Pestalotiopsis</taxon>
    </lineage>
</organism>
<dbReference type="HOGENOM" id="CLU_1428446_0_0_1"/>
<dbReference type="EMBL" id="KI912109">
    <property type="protein sequence ID" value="ETS87482.1"/>
    <property type="molecule type" value="Genomic_DNA"/>
</dbReference>
<accession>W3XPP1</accession>
<evidence type="ECO:0000259" key="1">
    <source>
        <dbReference type="Pfam" id="PF06742"/>
    </source>
</evidence>